<dbReference type="InterPro" id="IPR017932">
    <property type="entry name" value="GATase_2_dom"/>
</dbReference>
<evidence type="ECO:0000313" key="11">
    <source>
        <dbReference type="Proteomes" id="UP000646484"/>
    </source>
</evidence>
<keyword evidence="6 8" id="KW-0658">Purine biosynthesis</keyword>
<evidence type="ECO:0000256" key="2">
    <source>
        <dbReference type="ARBA" id="ARBA00010138"/>
    </source>
</evidence>
<dbReference type="Proteomes" id="UP000646484">
    <property type="component" value="Unassembled WGS sequence"/>
</dbReference>
<dbReference type="EMBL" id="JACOOH010000006">
    <property type="protein sequence ID" value="MBC5622288.1"/>
    <property type="molecule type" value="Genomic_DNA"/>
</dbReference>
<evidence type="ECO:0000313" key="10">
    <source>
        <dbReference type="EMBL" id="MBC5622288.1"/>
    </source>
</evidence>
<evidence type="ECO:0000256" key="4">
    <source>
        <dbReference type="ARBA" id="ARBA00022676"/>
    </source>
</evidence>
<comment type="catalytic activity">
    <reaction evidence="8">
        <text>5-phospho-beta-D-ribosylamine + L-glutamate + diphosphate = 5-phospho-alpha-D-ribose 1-diphosphate + L-glutamine + H2O</text>
        <dbReference type="Rhea" id="RHEA:14905"/>
        <dbReference type="ChEBI" id="CHEBI:15377"/>
        <dbReference type="ChEBI" id="CHEBI:29985"/>
        <dbReference type="ChEBI" id="CHEBI:33019"/>
        <dbReference type="ChEBI" id="CHEBI:58017"/>
        <dbReference type="ChEBI" id="CHEBI:58359"/>
        <dbReference type="ChEBI" id="CHEBI:58681"/>
        <dbReference type="EC" id="2.4.2.14"/>
    </reaction>
</comment>
<keyword evidence="11" id="KW-1185">Reference proteome</keyword>
<organism evidence="10 11">
    <name type="scientific">Butyricimonas hominis</name>
    <dbReference type="NCBI Taxonomy" id="2763032"/>
    <lineage>
        <taxon>Bacteria</taxon>
        <taxon>Pseudomonadati</taxon>
        <taxon>Bacteroidota</taxon>
        <taxon>Bacteroidia</taxon>
        <taxon>Bacteroidales</taxon>
        <taxon>Odoribacteraceae</taxon>
        <taxon>Butyricimonas</taxon>
    </lineage>
</organism>
<dbReference type="SUPFAM" id="SSF56235">
    <property type="entry name" value="N-terminal nucleophile aminohydrolases (Ntn hydrolases)"/>
    <property type="match status" value="1"/>
</dbReference>
<evidence type="ECO:0000256" key="8">
    <source>
        <dbReference type="PIRNR" id="PIRNR000485"/>
    </source>
</evidence>
<evidence type="ECO:0000256" key="7">
    <source>
        <dbReference type="ARBA" id="ARBA00022962"/>
    </source>
</evidence>
<comment type="pathway">
    <text evidence="1 8">Purine metabolism; IMP biosynthesis via de novo pathway; N(1)-(5-phospho-D-ribosyl)glycinamide from 5-phospho-alpha-D-ribose 1-diphosphate: step 1/2.</text>
</comment>
<dbReference type="RefSeq" id="WP_186976907.1">
    <property type="nucleotide sequence ID" value="NZ_JACOOH010000006.1"/>
</dbReference>
<sequence>MSGFFGCVSRKDCVADVFYGTDYHSHLGTKRAGMAFYNGVDFNRSIHSLESAYFRNKFEPELDRFSGSTLGIGIISDMESQPITVTSHLGRFAVVVVGRLDNLDEIVARFLEERKHFAELSSSTVNPTEAVAMLINSGNTFREGIENVYNTVKGSCSFLVLTETGIYAARDKYGRTPIVLGKNEFGYVVASESSSFTNLGYSIVRDLGPREALHITRDGITQITAPGCKKQICSFLWVYYGYPSSYYEGINVEDARYRCGAAIAANDDVEVDYAAGIPDSGVGHAIGYSNARHIPYKRPFVKYTPTWPRSFMPQNQAMRDLVAKMKLLPNEAFTRDAKILFLDDSIVRGTQLKDNVVKLRECGVKEVHMRIACPPLVYPCVFLNFSSSRSNFDLFTRRVIRDLEGTSDLTEEILKPYTDPDSEKYKKMLEVMAQHLQLDSLKFQRLEDIVKAIGLPKEELCTHCWDNSSYM</sequence>
<dbReference type="Gene3D" id="3.40.50.2020">
    <property type="match status" value="1"/>
</dbReference>
<evidence type="ECO:0000256" key="5">
    <source>
        <dbReference type="ARBA" id="ARBA00022679"/>
    </source>
</evidence>
<evidence type="ECO:0000256" key="6">
    <source>
        <dbReference type="ARBA" id="ARBA00022755"/>
    </source>
</evidence>
<proteinExistence type="inferred from homology"/>
<dbReference type="InterPro" id="IPR005854">
    <property type="entry name" value="PurF"/>
</dbReference>
<accession>A0ABR7D2X4</accession>
<dbReference type="InterPro" id="IPR029057">
    <property type="entry name" value="PRTase-like"/>
</dbReference>
<evidence type="ECO:0000256" key="1">
    <source>
        <dbReference type="ARBA" id="ARBA00005209"/>
    </source>
</evidence>
<dbReference type="PIRSF" id="PIRSF000485">
    <property type="entry name" value="Amd_phspho_trans"/>
    <property type="match status" value="1"/>
</dbReference>
<evidence type="ECO:0000256" key="3">
    <source>
        <dbReference type="ARBA" id="ARBA00011941"/>
    </source>
</evidence>
<keyword evidence="7" id="KW-0315">Glutamine amidotransferase</keyword>
<dbReference type="CDD" id="cd06223">
    <property type="entry name" value="PRTases_typeI"/>
    <property type="match status" value="1"/>
</dbReference>
<evidence type="ECO:0000259" key="9">
    <source>
        <dbReference type="PROSITE" id="PS51278"/>
    </source>
</evidence>
<reference evidence="10 11" key="1">
    <citation type="submission" date="2020-08" db="EMBL/GenBank/DDBJ databases">
        <title>Genome public.</title>
        <authorList>
            <person name="Liu C."/>
            <person name="Sun Q."/>
        </authorList>
    </citation>
    <scope>NUCLEOTIDE SEQUENCE [LARGE SCALE GENOMIC DNA]</scope>
    <source>
        <strain evidence="10 11">NSJ-56</strain>
    </source>
</reference>
<dbReference type="Gene3D" id="3.60.20.10">
    <property type="entry name" value="Glutamine Phosphoribosylpyrophosphate, subunit 1, domain 1"/>
    <property type="match status" value="1"/>
</dbReference>
<comment type="similarity">
    <text evidence="2 8">In the C-terminal section; belongs to the purine/pyrimidine phosphoribosyltransferase family.</text>
</comment>
<comment type="caution">
    <text evidence="10">The sequence shown here is derived from an EMBL/GenBank/DDBJ whole genome shotgun (WGS) entry which is preliminary data.</text>
</comment>
<dbReference type="InterPro" id="IPR000836">
    <property type="entry name" value="PRTase_dom"/>
</dbReference>
<dbReference type="SUPFAM" id="SSF53271">
    <property type="entry name" value="PRTase-like"/>
    <property type="match status" value="1"/>
</dbReference>
<name>A0ABR7D2X4_9BACT</name>
<dbReference type="Pfam" id="PF13537">
    <property type="entry name" value="GATase_7"/>
    <property type="match status" value="1"/>
</dbReference>
<dbReference type="InterPro" id="IPR029055">
    <property type="entry name" value="Ntn_hydrolases_N"/>
</dbReference>
<dbReference type="PROSITE" id="PS51278">
    <property type="entry name" value="GATASE_TYPE_2"/>
    <property type="match status" value="1"/>
</dbReference>
<gene>
    <name evidence="10" type="ORF">H8S64_14390</name>
</gene>
<keyword evidence="5 8" id="KW-0808">Transferase</keyword>
<dbReference type="PANTHER" id="PTHR11907">
    <property type="entry name" value="AMIDOPHOSPHORIBOSYLTRANSFERASE"/>
    <property type="match status" value="1"/>
</dbReference>
<protein>
    <recommendedName>
        <fullName evidence="3 8">Amidophosphoribosyltransferase</fullName>
        <shortName evidence="8">ATase</shortName>
        <ecNumber evidence="3 8">2.4.2.14</ecNumber>
    </recommendedName>
    <alternativeName>
        <fullName evidence="8">Glutamine phosphoribosylpyrophosphate amidotransferase</fullName>
    </alternativeName>
</protein>
<keyword evidence="4 8" id="KW-0328">Glycosyltransferase</keyword>
<dbReference type="EC" id="2.4.2.14" evidence="3 8"/>
<feature type="domain" description="Glutamine amidotransferase type-2" evidence="9">
    <location>
        <begin position="1"/>
        <end position="218"/>
    </location>
</feature>